<name>A0ABW3RP27_9SPHI</name>
<feature type="compositionally biased region" description="Low complexity" evidence="12">
    <location>
        <begin position="116"/>
        <end position="125"/>
    </location>
</feature>
<dbReference type="InterPro" id="IPR036625">
    <property type="entry name" value="E3-bd_dom_sf"/>
</dbReference>
<dbReference type="GO" id="GO:0004149">
    <property type="term" value="F:dihydrolipoyllysine-residue succinyltransferase activity"/>
    <property type="evidence" value="ECO:0007669"/>
    <property type="project" value="UniProtKB-EC"/>
</dbReference>
<keyword evidence="16" id="KW-1185">Reference proteome</keyword>
<comment type="function">
    <text evidence="1 11">E2 component of the 2-oxoglutarate dehydrogenase (OGDH) complex which catalyzes the second step in the conversion of 2-oxoglutarate to succinyl-CoA and CO(2).</text>
</comment>
<dbReference type="InterPro" id="IPR000089">
    <property type="entry name" value="Biotin_lipoyl"/>
</dbReference>
<dbReference type="PANTHER" id="PTHR43416">
    <property type="entry name" value="DIHYDROLIPOYLLYSINE-RESIDUE SUCCINYLTRANSFERASE COMPONENT OF 2-OXOGLUTARATE DEHYDROGENASE COMPLEX, MITOCHONDRIAL-RELATED"/>
    <property type="match status" value="1"/>
</dbReference>
<dbReference type="PANTHER" id="PTHR43416:SF5">
    <property type="entry name" value="DIHYDROLIPOYLLYSINE-RESIDUE SUCCINYLTRANSFERASE COMPONENT OF 2-OXOGLUTARATE DEHYDROGENASE COMPLEX, MITOCHONDRIAL"/>
    <property type="match status" value="1"/>
</dbReference>
<evidence type="ECO:0000256" key="7">
    <source>
        <dbReference type="ARBA" id="ARBA00022679"/>
    </source>
</evidence>
<evidence type="ECO:0000256" key="3">
    <source>
        <dbReference type="ARBA" id="ARBA00007317"/>
    </source>
</evidence>
<evidence type="ECO:0000256" key="5">
    <source>
        <dbReference type="ARBA" id="ARBA00019511"/>
    </source>
</evidence>
<sequence>MSLEIKVPSVGESITEVTLAQWLKQDGDYVEMDENIAELESDKATFELPAEKAGILRIIAQEGDTLEIGAVVCTIEDGDAPAGSGDAPAKEEAPAAKEEAKPAAKEEADESPETYAAGTASPAAAKILREKGIDPSTIKGTGKDGRITKEDAEKAQAAPAKSEAKPAAPAAAVTPTAPVSKGERVERREKMSSLRKTIAKRLVAVKNETAMLTTFNEVNMQPIMDLRAKYKDIFKEKHGIGLGFMSFFTKAVTTALKEWPAVNARIDENEIVYSDFADVSIAVSAPKGLVVPVIRNADSMSLYEIEKAIAELAGKARDNKLTIEEMTGGTFTITNGGVFGSMMSTPIINAPQSAILGMHNIIQRPVAENGQVVIRPMMYIALSYDHRIIDGRESVSFLVRVKQLLEDPARLLLEV</sequence>
<dbReference type="Pfam" id="PF00198">
    <property type="entry name" value="2-oxoacid_dh"/>
    <property type="match status" value="1"/>
</dbReference>
<dbReference type="CDD" id="cd06849">
    <property type="entry name" value="lipoyl_domain"/>
    <property type="match status" value="1"/>
</dbReference>
<evidence type="ECO:0000256" key="6">
    <source>
        <dbReference type="ARBA" id="ARBA00022532"/>
    </source>
</evidence>
<organism evidence="15 16">
    <name type="scientific">Sphingobacterium daejeonense</name>
    <dbReference type="NCBI Taxonomy" id="371142"/>
    <lineage>
        <taxon>Bacteria</taxon>
        <taxon>Pseudomonadati</taxon>
        <taxon>Bacteroidota</taxon>
        <taxon>Sphingobacteriia</taxon>
        <taxon>Sphingobacteriales</taxon>
        <taxon>Sphingobacteriaceae</taxon>
        <taxon>Sphingobacterium</taxon>
    </lineage>
</organism>
<dbReference type="Gene3D" id="3.30.559.10">
    <property type="entry name" value="Chloramphenicol acetyltransferase-like domain"/>
    <property type="match status" value="1"/>
</dbReference>
<comment type="pathway">
    <text evidence="2 11">Amino-acid degradation; L-lysine degradation via saccharopine pathway; glutaryl-CoA from L-lysine: step 6/6.</text>
</comment>
<gene>
    <name evidence="15" type="primary">odhB</name>
    <name evidence="15" type="ORF">ACFQ2C_14095</name>
</gene>
<evidence type="ECO:0000256" key="12">
    <source>
        <dbReference type="SAM" id="MobiDB-lite"/>
    </source>
</evidence>
<dbReference type="NCBIfam" id="NF004309">
    <property type="entry name" value="PRK05704.1"/>
    <property type="match status" value="1"/>
</dbReference>
<feature type="compositionally biased region" description="Basic and acidic residues" evidence="12">
    <location>
        <begin position="141"/>
        <end position="154"/>
    </location>
</feature>
<proteinExistence type="inferred from homology"/>
<reference evidence="16" key="1">
    <citation type="journal article" date="2019" name="Int. J. Syst. Evol. Microbiol.">
        <title>The Global Catalogue of Microorganisms (GCM) 10K type strain sequencing project: providing services to taxonomists for standard genome sequencing and annotation.</title>
        <authorList>
            <consortium name="The Broad Institute Genomics Platform"/>
            <consortium name="The Broad Institute Genome Sequencing Center for Infectious Disease"/>
            <person name="Wu L."/>
            <person name="Ma J."/>
        </authorList>
    </citation>
    <scope>NUCLEOTIDE SEQUENCE [LARGE SCALE GENOMIC DNA]</scope>
    <source>
        <strain evidence="16">CCUG 52468</strain>
    </source>
</reference>
<dbReference type="PROSITE" id="PS50968">
    <property type="entry name" value="BIOTINYL_LIPOYL"/>
    <property type="match status" value="1"/>
</dbReference>
<evidence type="ECO:0000256" key="2">
    <source>
        <dbReference type="ARBA" id="ARBA00005145"/>
    </source>
</evidence>
<keyword evidence="7 11" id="KW-0808">Transferase</keyword>
<feature type="domain" description="Lipoyl-binding" evidence="13">
    <location>
        <begin position="2"/>
        <end position="76"/>
    </location>
</feature>
<dbReference type="Gene3D" id="4.10.320.10">
    <property type="entry name" value="E3-binding domain"/>
    <property type="match status" value="1"/>
</dbReference>
<feature type="compositionally biased region" description="Basic and acidic residues" evidence="12">
    <location>
        <begin position="181"/>
        <end position="191"/>
    </location>
</feature>
<evidence type="ECO:0000256" key="8">
    <source>
        <dbReference type="ARBA" id="ARBA00022823"/>
    </source>
</evidence>
<keyword evidence="8 11" id="KW-0450">Lipoyl</keyword>
<feature type="compositionally biased region" description="Basic and acidic residues" evidence="12">
    <location>
        <begin position="88"/>
        <end position="106"/>
    </location>
</feature>
<comment type="caution">
    <text evidence="15">The sequence shown here is derived from an EMBL/GenBank/DDBJ whole genome shotgun (WGS) entry which is preliminary data.</text>
</comment>
<protein>
    <recommendedName>
        <fullName evidence="5 11">Dihydrolipoyllysine-residue succinyltransferase component of 2-oxoglutarate dehydrogenase complex</fullName>
        <ecNumber evidence="4 11">2.3.1.61</ecNumber>
    </recommendedName>
    <alternativeName>
        <fullName evidence="11">2-oxoglutarate dehydrogenase complex component E2</fullName>
    </alternativeName>
</protein>
<dbReference type="Proteomes" id="UP001597205">
    <property type="component" value="Unassembled WGS sequence"/>
</dbReference>
<dbReference type="InterPro" id="IPR003016">
    <property type="entry name" value="2-oxoA_DH_lipoyl-BS"/>
</dbReference>
<evidence type="ECO:0000256" key="4">
    <source>
        <dbReference type="ARBA" id="ARBA00012945"/>
    </source>
</evidence>
<dbReference type="PROSITE" id="PS00189">
    <property type="entry name" value="LIPOYL"/>
    <property type="match status" value="1"/>
</dbReference>
<feature type="compositionally biased region" description="Low complexity" evidence="12">
    <location>
        <begin position="155"/>
        <end position="180"/>
    </location>
</feature>
<dbReference type="PROSITE" id="PS51826">
    <property type="entry name" value="PSBD"/>
    <property type="match status" value="1"/>
</dbReference>
<feature type="region of interest" description="Disordered" evidence="12">
    <location>
        <begin position="79"/>
        <end position="191"/>
    </location>
</feature>
<accession>A0ABW3RP27</accession>
<dbReference type="RefSeq" id="WP_138093137.1">
    <property type="nucleotide sequence ID" value="NZ_JBHTKY010000023.1"/>
</dbReference>
<dbReference type="Gene3D" id="2.40.50.100">
    <property type="match status" value="1"/>
</dbReference>
<dbReference type="Pfam" id="PF00364">
    <property type="entry name" value="Biotin_lipoyl"/>
    <property type="match status" value="1"/>
</dbReference>
<dbReference type="SUPFAM" id="SSF52777">
    <property type="entry name" value="CoA-dependent acyltransferases"/>
    <property type="match status" value="1"/>
</dbReference>
<dbReference type="InterPro" id="IPR023213">
    <property type="entry name" value="CAT-like_dom_sf"/>
</dbReference>
<evidence type="ECO:0000256" key="10">
    <source>
        <dbReference type="ARBA" id="ARBA00052761"/>
    </source>
</evidence>
<keyword evidence="6 11" id="KW-0816">Tricarboxylic acid cycle</keyword>
<evidence type="ECO:0000259" key="14">
    <source>
        <dbReference type="PROSITE" id="PS51826"/>
    </source>
</evidence>
<dbReference type="InterPro" id="IPR006255">
    <property type="entry name" value="SucB"/>
</dbReference>
<dbReference type="InterPro" id="IPR001078">
    <property type="entry name" value="2-oxoacid_DH_actylTfrase"/>
</dbReference>
<comment type="catalytic activity">
    <reaction evidence="10 11">
        <text>N(6)-[(R)-dihydrolipoyl]-L-lysyl-[protein] + succinyl-CoA = N(6)-[(R)-S(8)-succinyldihydrolipoyl]-L-lysyl-[protein] + CoA</text>
        <dbReference type="Rhea" id="RHEA:15213"/>
        <dbReference type="Rhea" id="RHEA-COMP:10475"/>
        <dbReference type="Rhea" id="RHEA-COMP:20092"/>
        <dbReference type="ChEBI" id="CHEBI:57287"/>
        <dbReference type="ChEBI" id="CHEBI:57292"/>
        <dbReference type="ChEBI" id="CHEBI:83100"/>
        <dbReference type="ChEBI" id="CHEBI:83120"/>
        <dbReference type="EC" id="2.3.1.61"/>
    </reaction>
</comment>
<evidence type="ECO:0000313" key="15">
    <source>
        <dbReference type="EMBL" id="MFD1166739.1"/>
    </source>
</evidence>
<comment type="similarity">
    <text evidence="3 11">Belongs to the 2-oxoacid dehydrogenase family.</text>
</comment>
<dbReference type="SUPFAM" id="SSF47005">
    <property type="entry name" value="Peripheral subunit-binding domain of 2-oxo acid dehydrogenase complex"/>
    <property type="match status" value="1"/>
</dbReference>
<comment type="cofactor">
    <cofactor evidence="11">
        <name>(R)-lipoate</name>
        <dbReference type="ChEBI" id="CHEBI:83088"/>
    </cofactor>
    <text evidence="11">Binds 1 lipoyl cofactor covalently.</text>
</comment>
<dbReference type="SUPFAM" id="SSF51230">
    <property type="entry name" value="Single hybrid motif"/>
    <property type="match status" value="1"/>
</dbReference>
<dbReference type="InterPro" id="IPR011053">
    <property type="entry name" value="Single_hybrid_motif"/>
</dbReference>
<dbReference type="NCBIfam" id="TIGR01347">
    <property type="entry name" value="sucB"/>
    <property type="match status" value="1"/>
</dbReference>
<evidence type="ECO:0000256" key="9">
    <source>
        <dbReference type="ARBA" id="ARBA00023315"/>
    </source>
</evidence>
<evidence type="ECO:0000256" key="1">
    <source>
        <dbReference type="ARBA" id="ARBA00004052"/>
    </source>
</evidence>
<dbReference type="EC" id="2.3.1.61" evidence="4 11"/>
<evidence type="ECO:0000256" key="11">
    <source>
        <dbReference type="RuleBase" id="RU361138"/>
    </source>
</evidence>
<evidence type="ECO:0000259" key="13">
    <source>
        <dbReference type="PROSITE" id="PS50968"/>
    </source>
</evidence>
<feature type="domain" description="Peripheral subunit-binding (PSBD)" evidence="14">
    <location>
        <begin position="119"/>
        <end position="156"/>
    </location>
</feature>
<keyword evidence="9 11" id="KW-0012">Acyltransferase</keyword>
<evidence type="ECO:0000313" key="16">
    <source>
        <dbReference type="Proteomes" id="UP001597205"/>
    </source>
</evidence>
<dbReference type="InterPro" id="IPR050537">
    <property type="entry name" value="2-oxoacid_dehydrogenase"/>
</dbReference>
<dbReference type="InterPro" id="IPR004167">
    <property type="entry name" value="PSBD"/>
</dbReference>
<dbReference type="EMBL" id="JBHTKY010000023">
    <property type="protein sequence ID" value="MFD1166739.1"/>
    <property type="molecule type" value="Genomic_DNA"/>
</dbReference>
<dbReference type="Pfam" id="PF02817">
    <property type="entry name" value="E3_binding"/>
    <property type="match status" value="1"/>
</dbReference>